<organism evidence="2 3">
    <name type="scientific">Olsenella profusa</name>
    <dbReference type="NCBI Taxonomy" id="138595"/>
    <lineage>
        <taxon>Bacteria</taxon>
        <taxon>Bacillati</taxon>
        <taxon>Actinomycetota</taxon>
        <taxon>Coriobacteriia</taxon>
        <taxon>Coriobacteriales</taxon>
        <taxon>Atopobiaceae</taxon>
        <taxon>Olsenella</taxon>
    </lineage>
</organism>
<keyword evidence="3" id="KW-1185">Reference proteome</keyword>
<dbReference type="Proteomes" id="UP000712527">
    <property type="component" value="Unassembled WGS sequence"/>
</dbReference>
<keyword evidence="1" id="KW-0472">Membrane</keyword>
<reference evidence="2 3" key="1">
    <citation type="journal article" date="2021" name="Sci. Rep.">
        <title>The distribution of antibiotic resistance genes in chicken gut microbiota commensals.</title>
        <authorList>
            <person name="Juricova H."/>
            <person name="Matiasovicova J."/>
            <person name="Kubasova T."/>
            <person name="Cejkova D."/>
            <person name="Rychlik I."/>
        </authorList>
    </citation>
    <scope>NUCLEOTIDE SEQUENCE [LARGE SCALE GENOMIC DNA]</scope>
    <source>
        <strain evidence="2 3">An794</strain>
    </source>
</reference>
<protein>
    <submittedName>
        <fullName evidence="2">ABC transporter ATPase</fullName>
    </submittedName>
</protein>
<proteinExistence type="predicted"/>
<keyword evidence="1" id="KW-1133">Transmembrane helix</keyword>
<feature type="transmembrane region" description="Helical" evidence="1">
    <location>
        <begin position="108"/>
        <end position="130"/>
    </location>
</feature>
<evidence type="ECO:0000313" key="3">
    <source>
        <dbReference type="Proteomes" id="UP000712527"/>
    </source>
</evidence>
<keyword evidence="1" id="KW-0812">Transmembrane</keyword>
<evidence type="ECO:0000313" key="2">
    <source>
        <dbReference type="EMBL" id="MBM6775145.1"/>
    </source>
</evidence>
<accession>A0ABS2F2G5</accession>
<gene>
    <name evidence="2" type="ORF">H9X80_06270</name>
</gene>
<sequence>MLSWSLRAIVQDVVLAIVINTSATLLGGAPLEFVTWYPYTCAAFGTNVLVQLILPVPGVAAALTRPLEGSAAHPYVSIFLENLMYVTCISLMMAFLQTPAGGDVIATWLLTYVQLMLIGYVTSLVMFWFLRAKDARLGRDA</sequence>
<feature type="transmembrane region" description="Helical" evidence="1">
    <location>
        <begin position="37"/>
        <end position="63"/>
    </location>
</feature>
<dbReference type="RefSeq" id="WP_204793487.1">
    <property type="nucleotide sequence ID" value="NZ_JACSNQ010000011.1"/>
</dbReference>
<evidence type="ECO:0000256" key="1">
    <source>
        <dbReference type="SAM" id="Phobius"/>
    </source>
</evidence>
<feature type="transmembrane region" description="Helical" evidence="1">
    <location>
        <begin position="75"/>
        <end position="96"/>
    </location>
</feature>
<feature type="transmembrane region" description="Helical" evidence="1">
    <location>
        <begin position="12"/>
        <end position="31"/>
    </location>
</feature>
<name>A0ABS2F2G5_9ACTN</name>
<comment type="caution">
    <text evidence="2">The sequence shown here is derived from an EMBL/GenBank/DDBJ whole genome shotgun (WGS) entry which is preliminary data.</text>
</comment>
<dbReference type="EMBL" id="JACSNQ010000011">
    <property type="protein sequence ID" value="MBM6775145.1"/>
    <property type="molecule type" value="Genomic_DNA"/>
</dbReference>